<evidence type="ECO:0000313" key="2">
    <source>
        <dbReference type="Proteomes" id="UP000051936"/>
    </source>
</evidence>
<organism evidence="1 2">
    <name type="scientific">Bradyrhizobium manausense</name>
    <dbReference type="NCBI Taxonomy" id="989370"/>
    <lineage>
        <taxon>Bacteria</taxon>
        <taxon>Pseudomonadati</taxon>
        <taxon>Pseudomonadota</taxon>
        <taxon>Alphaproteobacteria</taxon>
        <taxon>Hyphomicrobiales</taxon>
        <taxon>Nitrobacteraceae</taxon>
        <taxon>Bradyrhizobium</taxon>
    </lineage>
</organism>
<accession>A0A0R3EAW8</accession>
<dbReference type="Proteomes" id="UP000051936">
    <property type="component" value="Unassembled WGS sequence"/>
</dbReference>
<gene>
    <name evidence="1" type="ORF">AOQ71_01365</name>
</gene>
<keyword evidence="2" id="KW-1185">Reference proteome</keyword>
<dbReference type="AlphaFoldDB" id="A0A0R3EAW8"/>
<evidence type="ECO:0000313" key="1">
    <source>
        <dbReference type="EMBL" id="KRQ17662.1"/>
    </source>
</evidence>
<proteinExistence type="predicted"/>
<protein>
    <submittedName>
        <fullName evidence="1">Uncharacterized protein</fullName>
    </submittedName>
</protein>
<reference evidence="1 2" key="1">
    <citation type="submission" date="2015-09" db="EMBL/GenBank/DDBJ databases">
        <title>Draft Genome Sequence of Bradyrhizobium manausense Strain BR 3351T, a Novel Symbiotic Nitrogen-Fixing Alphaproteobacterium Isolated from Brazilian Amazon Rain Forest.</title>
        <authorList>
            <person name="De Araujo J.L."/>
            <person name="Zilli J.E."/>
        </authorList>
    </citation>
    <scope>NUCLEOTIDE SEQUENCE [LARGE SCALE GENOMIC DNA]</scope>
    <source>
        <strain evidence="1 2">BR3351</strain>
    </source>
</reference>
<name>A0A0R3EAW8_9BRAD</name>
<comment type="caution">
    <text evidence="1">The sequence shown here is derived from an EMBL/GenBank/DDBJ whole genome shotgun (WGS) entry which is preliminary data.</text>
</comment>
<dbReference type="EMBL" id="LJYG01000004">
    <property type="protein sequence ID" value="KRQ17662.1"/>
    <property type="molecule type" value="Genomic_DNA"/>
</dbReference>
<sequence length="82" mass="9185">MGRRVFFELTKKFRVLARGLWRVIAKEVAILTSSGPANGVKLMMAQNCAGCPSFTHRAGNTQNFELLRTAVDEIADEDHFPF</sequence>